<keyword evidence="1" id="KW-0472">Membrane</keyword>
<dbReference type="CDD" id="cd00688">
    <property type="entry name" value="ISOPREN_C2_like"/>
    <property type="match status" value="1"/>
</dbReference>
<evidence type="ECO:0000313" key="3">
    <source>
        <dbReference type="Proteomes" id="UP000658278"/>
    </source>
</evidence>
<dbReference type="Proteomes" id="UP000658278">
    <property type="component" value="Unassembled WGS sequence"/>
</dbReference>
<keyword evidence="1" id="KW-1133">Transmembrane helix</keyword>
<keyword evidence="3" id="KW-1185">Reference proteome</keyword>
<dbReference type="InterPro" id="IPR008930">
    <property type="entry name" value="Terpenoid_cyclase/PrenylTrfase"/>
</dbReference>
<dbReference type="Gene3D" id="1.50.10.20">
    <property type="match status" value="3"/>
</dbReference>
<proteinExistence type="predicted"/>
<evidence type="ECO:0000256" key="1">
    <source>
        <dbReference type="SAM" id="Phobius"/>
    </source>
</evidence>
<accession>A0A934R977</accession>
<dbReference type="AlphaFoldDB" id="A0A934R977"/>
<dbReference type="SUPFAM" id="SSF48239">
    <property type="entry name" value="Terpenoid cyclases/Protein prenyltransferases"/>
    <property type="match status" value="1"/>
</dbReference>
<evidence type="ECO:0000313" key="2">
    <source>
        <dbReference type="EMBL" id="MBK1826298.1"/>
    </source>
</evidence>
<feature type="transmembrane region" description="Helical" evidence="1">
    <location>
        <begin position="24"/>
        <end position="46"/>
    </location>
</feature>
<protein>
    <submittedName>
        <fullName evidence="2">Terpene cyclase/mutase family protein</fullName>
    </submittedName>
</protein>
<comment type="caution">
    <text evidence="2">The sequence shown here is derived from an EMBL/GenBank/DDBJ whole genome shotgun (WGS) entry which is preliminary data.</text>
</comment>
<dbReference type="EMBL" id="JAENII010000003">
    <property type="protein sequence ID" value="MBK1826298.1"/>
    <property type="molecule type" value="Genomic_DNA"/>
</dbReference>
<reference evidence="2" key="1">
    <citation type="submission" date="2021-01" db="EMBL/GenBank/DDBJ databases">
        <title>Modified the classification status of verrucomicrobia.</title>
        <authorList>
            <person name="Feng X."/>
        </authorList>
    </citation>
    <scope>NUCLEOTIDE SEQUENCE</scope>
    <source>
        <strain evidence="2">KCTC 22201</strain>
    </source>
</reference>
<keyword evidence="1" id="KW-0812">Transmembrane</keyword>
<sequence>MSLHVPITPEARAALRRQRRTSKAVSFVVAVIGTTVVACVMGLLLIPGQTSCGYYPVPYCPLPEVTCSLPAPKPTLIDRPPRAPSNRPVPLIARALPTPLSIPVVFTPAMESDEFGTGDDFHEGMGNDDQMGQGITIPYVSRKRCSKADRLQLLEEGGAAAEVDESVIQALRYLKSTQARDGSWGSKHKTAMTGLALLAYLGHCETALSEEFGDSCLRAITYLVDIGMKHDGRLVSDTTARHWPYEQAIGTYALAEAETFHRALAIDIPMLRDTVASAGQFIIDHQHPTGGWDYHYDRSSSRGGDLSITGWHLQALKACKHSGIDFRNLRNCVTRAIDYVELRQAPDGGFGYTGTQPADGTSAASLTGVGMLSLQIWGQHAKPTVKKGADYASDHLEFKWESQQCDLYAHYYLSQAMFRHGGTEWSTYQASVLKDLPLHQNADGSWPVPGGGQKPAAVGALFADDSEEGKLYRTTLATLMLEVYYRYLPSMR</sequence>
<dbReference type="RefSeq" id="WP_200277086.1">
    <property type="nucleotide sequence ID" value="NZ_JAENII010000003.1"/>
</dbReference>
<name>A0A934R977_9BACT</name>
<organism evidence="2 3">
    <name type="scientific">Haloferula rosea</name>
    <dbReference type="NCBI Taxonomy" id="490093"/>
    <lineage>
        <taxon>Bacteria</taxon>
        <taxon>Pseudomonadati</taxon>
        <taxon>Verrucomicrobiota</taxon>
        <taxon>Verrucomicrobiia</taxon>
        <taxon>Verrucomicrobiales</taxon>
        <taxon>Verrucomicrobiaceae</taxon>
        <taxon>Haloferula</taxon>
    </lineage>
</organism>
<gene>
    <name evidence="2" type="ORF">JIN81_04655</name>
</gene>